<feature type="transmembrane region" description="Helical" evidence="1">
    <location>
        <begin position="6"/>
        <end position="28"/>
    </location>
</feature>
<reference evidence="2 3" key="1">
    <citation type="submission" date="2017-11" db="EMBL/GenBank/DDBJ databases">
        <authorList>
            <person name="Blom J."/>
        </authorList>
    </citation>
    <scope>NUCLEOTIDE SEQUENCE [LARGE SCALE GENOMIC DNA]</scope>
    <source>
        <strain evidence="2 3">CFBP3846</strain>
    </source>
</reference>
<accession>A0ABY1U7N7</accession>
<protein>
    <recommendedName>
        <fullName evidence="4">Methyl-accepting chemotaxis protein</fullName>
    </recommendedName>
</protein>
<proteinExistence type="predicted"/>
<gene>
    <name evidence="2" type="ORF">CFBP3846_03046</name>
</gene>
<keyword evidence="1" id="KW-1133">Transmembrane helix</keyword>
<keyword evidence="3" id="KW-1185">Reference proteome</keyword>
<keyword evidence="1" id="KW-0472">Membrane</keyword>
<evidence type="ECO:0000256" key="1">
    <source>
        <dbReference type="SAM" id="Phobius"/>
    </source>
</evidence>
<dbReference type="RefSeq" id="WP_415224730.1">
    <property type="nucleotide sequence ID" value="NZ_LIIJ01000048.1"/>
</dbReference>
<keyword evidence="1" id="KW-0812">Transmembrane</keyword>
<sequence>MKNLGFSKKILLAAALIVVVAFSVFIVINDYRQRQSLKSSVKSELQQLGTLTTQNIQTWLESRIQLLQSMSQQVAVDGKELPQLQRAIGLPTYSDNF</sequence>
<evidence type="ECO:0000313" key="3">
    <source>
        <dbReference type="Proteomes" id="UP000239665"/>
    </source>
</evidence>
<dbReference type="EMBL" id="LT963402">
    <property type="protein sequence ID" value="SOS27460.1"/>
    <property type="molecule type" value="Genomic_DNA"/>
</dbReference>
<evidence type="ECO:0000313" key="2">
    <source>
        <dbReference type="EMBL" id="SOS27460.1"/>
    </source>
</evidence>
<organism evidence="2 3">
    <name type="scientific">Pseudomonas syringae pv. avii</name>
    <dbReference type="NCBI Taxonomy" id="663959"/>
    <lineage>
        <taxon>Bacteria</taxon>
        <taxon>Pseudomonadati</taxon>
        <taxon>Pseudomonadota</taxon>
        <taxon>Gammaproteobacteria</taxon>
        <taxon>Pseudomonadales</taxon>
        <taxon>Pseudomonadaceae</taxon>
        <taxon>Pseudomonas</taxon>
        <taxon>Pseudomonas syringae</taxon>
    </lineage>
</organism>
<dbReference type="Proteomes" id="UP000239665">
    <property type="component" value="Chromosome 1"/>
</dbReference>
<evidence type="ECO:0008006" key="4">
    <source>
        <dbReference type="Google" id="ProtNLM"/>
    </source>
</evidence>
<name>A0ABY1U7N7_PSESX</name>